<evidence type="ECO:0000313" key="1">
    <source>
        <dbReference type="EMBL" id="KAI4328031.1"/>
    </source>
</evidence>
<proteinExistence type="predicted"/>
<organism evidence="1 2">
    <name type="scientific">Bauhinia variegata</name>
    <name type="common">Purple orchid tree</name>
    <name type="synonym">Phanera variegata</name>
    <dbReference type="NCBI Taxonomy" id="167791"/>
    <lineage>
        <taxon>Eukaryota</taxon>
        <taxon>Viridiplantae</taxon>
        <taxon>Streptophyta</taxon>
        <taxon>Embryophyta</taxon>
        <taxon>Tracheophyta</taxon>
        <taxon>Spermatophyta</taxon>
        <taxon>Magnoliopsida</taxon>
        <taxon>eudicotyledons</taxon>
        <taxon>Gunneridae</taxon>
        <taxon>Pentapetalae</taxon>
        <taxon>rosids</taxon>
        <taxon>fabids</taxon>
        <taxon>Fabales</taxon>
        <taxon>Fabaceae</taxon>
        <taxon>Cercidoideae</taxon>
        <taxon>Cercideae</taxon>
        <taxon>Bauhiniinae</taxon>
        <taxon>Bauhinia</taxon>
    </lineage>
</organism>
<comment type="caution">
    <text evidence="1">The sequence shown here is derived from an EMBL/GenBank/DDBJ whole genome shotgun (WGS) entry which is preliminary data.</text>
</comment>
<name>A0ACB9MWI2_BAUVA</name>
<dbReference type="Proteomes" id="UP000828941">
    <property type="component" value="Chromosome 8"/>
</dbReference>
<dbReference type="EMBL" id="CM039433">
    <property type="protein sequence ID" value="KAI4328031.1"/>
    <property type="molecule type" value="Genomic_DNA"/>
</dbReference>
<reference evidence="1 2" key="1">
    <citation type="journal article" date="2022" name="DNA Res.">
        <title>Chromosomal-level genome assembly of the orchid tree Bauhinia variegata (Leguminosae; Cercidoideae) supports the allotetraploid origin hypothesis of Bauhinia.</title>
        <authorList>
            <person name="Zhong Y."/>
            <person name="Chen Y."/>
            <person name="Zheng D."/>
            <person name="Pang J."/>
            <person name="Liu Y."/>
            <person name="Luo S."/>
            <person name="Meng S."/>
            <person name="Qian L."/>
            <person name="Wei D."/>
            <person name="Dai S."/>
            <person name="Zhou R."/>
        </authorList>
    </citation>
    <scope>NUCLEOTIDE SEQUENCE [LARGE SCALE GENOMIC DNA]</scope>
    <source>
        <strain evidence="1">BV-YZ2020</strain>
    </source>
</reference>
<evidence type="ECO:0000313" key="2">
    <source>
        <dbReference type="Proteomes" id="UP000828941"/>
    </source>
</evidence>
<sequence length="97" mass="10756">MPAFARIHSPLLQMFLLCPRYHQELRAGSTKFLKGTSIYLVGDSTEINQKVARELATGLDVVSSRAGILLMPEVWLRHVLSALKQLILSDKKLPGGL</sequence>
<gene>
    <name evidence="1" type="ORF">L6164_020427</name>
</gene>
<accession>A0ACB9MWI2</accession>
<protein>
    <submittedName>
        <fullName evidence="1">Uncharacterized protein</fullName>
    </submittedName>
</protein>
<keyword evidence="2" id="KW-1185">Reference proteome</keyword>